<protein>
    <submittedName>
        <fullName evidence="1">Uncharacterized protein</fullName>
    </submittedName>
</protein>
<dbReference type="InterPro" id="IPR046564">
    <property type="entry name" value="DUF6718"/>
</dbReference>
<dbReference type="Pfam" id="PF20476">
    <property type="entry name" value="DUF6718"/>
    <property type="match status" value="1"/>
</dbReference>
<name>A0A143YMX0_9LACT</name>
<organism evidence="1 3">
    <name type="scientific">Trichococcus ilyis</name>
    <dbReference type="NCBI Taxonomy" id="640938"/>
    <lineage>
        <taxon>Bacteria</taxon>
        <taxon>Bacillati</taxon>
        <taxon>Bacillota</taxon>
        <taxon>Bacilli</taxon>
        <taxon>Lactobacillales</taxon>
        <taxon>Carnobacteriaceae</taxon>
        <taxon>Trichococcus</taxon>
    </lineage>
</organism>
<accession>A0A143YMX0</accession>
<evidence type="ECO:0000313" key="1">
    <source>
        <dbReference type="EMBL" id="CZQ93383.1"/>
    </source>
</evidence>
<dbReference type="RefSeq" id="WP_068622433.1">
    <property type="nucleotide sequence ID" value="NZ_FJNB01000006.1"/>
</dbReference>
<gene>
    <name evidence="2" type="ORF">SAMN05216375_10511</name>
    <name evidence="1" type="ORF">TR210_1139</name>
</gene>
<dbReference type="AlphaFoldDB" id="A0A143YMX0"/>
<evidence type="ECO:0000313" key="4">
    <source>
        <dbReference type="Proteomes" id="UP000199280"/>
    </source>
</evidence>
<reference evidence="1 3" key="1">
    <citation type="submission" date="2016-02" db="EMBL/GenBank/DDBJ databases">
        <authorList>
            <person name="Wen L."/>
            <person name="He K."/>
            <person name="Yang H."/>
        </authorList>
    </citation>
    <scope>NUCLEOTIDE SEQUENCE [LARGE SCALE GENOMIC DNA]</scope>
    <source>
        <strain evidence="1">Trichococcus_R210</strain>
    </source>
</reference>
<proteinExistence type="predicted"/>
<reference evidence="2 4" key="2">
    <citation type="submission" date="2016-10" db="EMBL/GenBank/DDBJ databases">
        <authorList>
            <person name="Varghese N."/>
            <person name="Submissions S."/>
        </authorList>
    </citation>
    <scope>NUCLEOTIDE SEQUENCE [LARGE SCALE GENOMIC DNA]</scope>
    <source>
        <strain evidence="2 4">DSM 22150</strain>
    </source>
</reference>
<dbReference type="Proteomes" id="UP000199280">
    <property type="component" value="Unassembled WGS sequence"/>
</dbReference>
<evidence type="ECO:0000313" key="2">
    <source>
        <dbReference type="EMBL" id="SEI90919.1"/>
    </source>
</evidence>
<dbReference type="STRING" id="640938.TR210_1139"/>
<evidence type="ECO:0000313" key="3">
    <source>
        <dbReference type="Proteomes" id="UP000076878"/>
    </source>
</evidence>
<dbReference type="EMBL" id="FNYT01000005">
    <property type="protein sequence ID" value="SEI90919.1"/>
    <property type="molecule type" value="Genomic_DNA"/>
</dbReference>
<keyword evidence="4" id="KW-1185">Reference proteome</keyword>
<dbReference type="OrthoDB" id="2167782at2"/>
<dbReference type="EMBL" id="FJNB01000006">
    <property type="protein sequence ID" value="CZQ93383.1"/>
    <property type="molecule type" value="Genomic_DNA"/>
</dbReference>
<dbReference type="Proteomes" id="UP000076878">
    <property type="component" value="Unassembled WGS sequence"/>
</dbReference>
<sequence>MKFVVARTFKKNGSAAIAINAVPSIMGYSEELEQRFGRKIEVLLLSGDSAEALEEAWPEYAPITVTDNKESFERKIEEKVSRKK</sequence>